<keyword evidence="3" id="KW-0812">Transmembrane</keyword>
<dbReference type="Gene3D" id="3.40.1030.10">
    <property type="entry name" value="Nucleoside phosphorylase/phosphoribosyltransferase catalytic domain"/>
    <property type="match status" value="1"/>
</dbReference>
<dbReference type="RefSeq" id="WP_180806768.1">
    <property type="nucleotide sequence ID" value="NZ_CP041245.1"/>
</dbReference>
<accession>A0AAE7G431</accession>
<evidence type="ECO:0000256" key="2">
    <source>
        <dbReference type="ARBA" id="ARBA00022679"/>
    </source>
</evidence>
<evidence type="ECO:0000313" key="6">
    <source>
        <dbReference type="Proteomes" id="UP000510930"/>
    </source>
</evidence>
<evidence type="ECO:0000256" key="3">
    <source>
        <dbReference type="SAM" id="Phobius"/>
    </source>
</evidence>
<evidence type="ECO:0000256" key="1">
    <source>
        <dbReference type="ARBA" id="ARBA00022676"/>
    </source>
</evidence>
<feature type="transmembrane region" description="Helical" evidence="3">
    <location>
        <begin position="251"/>
        <end position="274"/>
    </location>
</feature>
<reference evidence="5 6" key="1">
    <citation type="submission" date="2019-06" db="EMBL/GenBank/DDBJ databases">
        <authorList>
            <person name="Petrone J.R."/>
            <person name="Munoz-Beristain A."/>
            <person name="Russell J.T."/>
            <person name="Rios-Glusberger P."/>
            <person name="Triplett E.W."/>
        </authorList>
    </citation>
    <scope>NUCLEOTIDE SEQUENCE [LARGE SCALE GENOMIC DNA]</scope>
    <source>
        <strain evidence="5">JRPAMB4</strain>
    </source>
</reference>
<dbReference type="GO" id="GO:0016757">
    <property type="term" value="F:glycosyltransferase activity"/>
    <property type="evidence" value="ECO:0007669"/>
    <property type="project" value="UniProtKB-KW"/>
</dbReference>
<feature type="domain" description="Glycosyl transferase family 3" evidence="4">
    <location>
        <begin position="60"/>
        <end position="175"/>
    </location>
</feature>
<protein>
    <recommendedName>
        <fullName evidence="4">Glycosyl transferase family 3 domain-containing protein</fullName>
    </recommendedName>
</protein>
<gene>
    <name evidence="5" type="ORF">FK493_00235</name>
</gene>
<dbReference type="Proteomes" id="UP000510930">
    <property type="component" value="Chromosome"/>
</dbReference>
<name>A0AAE7G431_CARRU</name>
<evidence type="ECO:0000313" key="5">
    <source>
        <dbReference type="EMBL" id="QLK14017.1"/>
    </source>
</evidence>
<dbReference type="Pfam" id="PF00591">
    <property type="entry name" value="Glycos_transf_3"/>
    <property type="match status" value="1"/>
</dbReference>
<organism evidence="5 6">
    <name type="scientific">Carsonella ruddii</name>
    <dbReference type="NCBI Taxonomy" id="114186"/>
    <lineage>
        <taxon>Bacteria</taxon>
        <taxon>Pseudomonadati</taxon>
        <taxon>Pseudomonadota</taxon>
        <taxon>Gammaproteobacteria</taxon>
        <taxon>Oceanospirillales</taxon>
        <taxon>Halomonadaceae</taxon>
        <taxon>Zymobacter group</taxon>
        <taxon>Candidatus Carsonella</taxon>
    </lineage>
</organism>
<dbReference type="InterPro" id="IPR000312">
    <property type="entry name" value="Glycosyl_Trfase_fam3"/>
</dbReference>
<dbReference type="SUPFAM" id="SSF52418">
    <property type="entry name" value="Nucleoside phosphorylase/phosphoribosyltransferase catalytic domain"/>
    <property type="match status" value="1"/>
</dbReference>
<keyword evidence="3" id="KW-1133">Transmembrane helix</keyword>
<keyword evidence="3" id="KW-0472">Membrane</keyword>
<sequence length="288" mass="34876">MIKLKVKKIFLKKKINSNYLMFKFSIFKKEIVIKKNFFYLLIIFFNFIKKIYFLKKNLSNFLNICGSGGDDVNLPNVSTSDCIIYSSFLKKILKNSGNSMFLKNGSLDFLKKIKILDYMYLNNNNNFINNKNIINYFFFFRKKIKKNSYFNNCNPILNIFINKTNVVGVYSKKIFFLIKFLIFNSFVFFNNSDDIIQSNQITFIKKNKYYINNLQINLHNLFFNKNIFTENFKFLILNIKHKKINFYLSKLLLILFLLKFEKFSFLYFFLYILYNNYLYKFLKNKIQL</sequence>
<dbReference type="InterPro" id="IPR035902">
    <property type="entry name" value="Nuc_phospho_transferase"/>
</dbReference>
<dbReference type="EMBL" id="CP041245">
    <property type="protein sequence ID" value="QLK14017.1"/>
    <property type="molecule type" value="Genomic_DNA"/>
</dbReference>
<feature type="transmembrane region" description="Helical" evidence="3">
    <location>
        <begin position="37"/>
        <end position="54"/>
    </location>
</feature>
<evidence type="ECO:0000259" key="4">
    <source>
        <dbReference type="Pfam" id="PF00591"/>
    </source>
</evidence>
<proteinExistence type="predicted"/>
<dbReference type="AlphaFoldDB" id="A0AAE7G431"/>
<keyword evidence="1" id="KW-0328">Glycosyltransferase</keyword>
<keyword evidence="2" id="KW-0808">Transferase</keyword>